<name>X1SVM8_9ZZZZ</name>
<evidence type="ECO:0000313" key="3">
    <source>
        <dbReference type="EMBL" id="GAI97112.1"/>
    </source>
</evidence>
<comment type="caution">
    <text evidence="3">The sequence shown here is derived from an EMBL/GenBank/DDBJ whole genome shotgun (WGS) entry which is preliminary data.</text>
</comment>
<dbReference type="InterPro" id="IPR031325">
    <property type="entry name" value="RHS_repeat"/>
</dbReference>
<reference evidence="3" key="1">
    <citation type="journal article" date="2014" name="Front. Microbiol.">
        <title>High frequency of phylogenetically diverse reductive dehalogenase-homologous genes in deep subseafloor sedimentary metagenomes.</title>
        <authorList>
            <person name="Kawai M."/>
            <person name="Futagami T."/>
            <person name="Toyoda A."/>
            <person name="Takaki Y."/>
            <person name="Nishi S."/>
            <person name="Hori S."/>
            <person name="Arai W."/>
            <person name="Tsubouchi T."/>
            <person name="Morono Y."/>
            <person name="Uchiyama I."/>
            <person name="Ito T."/>
            <person name="Fujiyama A."/>
            <person name="Inagaki F."/>
            <person name="Takami H."/>
        </authorList>
    </citation>
    <scope>NUCLEOTIDE SEQUENCE</scope>
    <source>
        <strain evidence="3">Expedition CK06-06</strain>
    </source>
</reference>
<protein>
    <recommendedName>
        <fullName evidence="2">Teneurin-like YD-shell domain-containing protein</fullName>
    </recommendedName>
</protein>
<dbReference type="InterPro" id="IPR050708">
    <property type="entry name" value="T6SS_VgrG/RHS"/>
</dbReference>
<evidence type="ECO:0000259" key="2">
    <source>
        <dbReference type="Pfam" id="PF25023"/>
    </source>
</evidence>
<feature type="domain" description="Teneurin-like YD-shell" evidence="2">
    <location>
        <begin position="115"/>
        <end position="231"/>
    </location>
</feature>
<sequence length="288" mass="32641">AHWVEGFEDDVDSYEYYTEDKYFQKKKVTDAKGNITEFDYGDRYGADGEKGNLLWVRDARYPVTGEQFEYEYNEFGQKTREINSNNIVTDYTYGDQWGNLTQVVQDPNGLDRITELVYDVAGRVISRTDPMGKTSTVDYNNLGQPLAAYFPEPDSETVTYTYGDNGRLGSVTDNRGTTAIAYETDCDRVASVTDPETGTVSYTYTRRGALESKTLPSGRSWTYHYNYSGVLAGDHVGALKDGDPNTFRDVLDDIKDADGRTAYCYDSCNAMEFFNYAYDQYDDPVSYC</sequence>
<feature type="non-terminal residue" evidence="3">
    <location>
        <position position="1"/>
    </location>
</feature>
<dbReference type="PANTHER" id="PTHR32305:SF15">
    <property type="entry name" value="PROTEIN RHSA-RELATED"/>
    <property type="match status" value="1"/>
</dbReference>
<dbReference type="PANTHER" id="PTHR32305">
    <property type="match status" value="1"/>
</dbReference>
<dbReference type="InterPro" id="IPR006530">
    <property type="entry name" value="YD"/>
</dbReference>
<dbReference type="Pfam" id="PF05593">
    <property type="entry name" value="RHS_repeat"/>
    <property type="match status" value="1"/>
</dbReference>
<proteinExistence type="predicted"/>
<dbReference type="Pfam" id="PF25023">
    <property type="entry name" value="TEN_YD-shell"/>
    <property type="match status" value="1"/>
</dbReference>
<dbReference type="NCBIfam" id="TIGR01643">
    <property type="entry name" value="YD_repeat_2x"/>
    <property type="match status" value="3"/>
</dbReference>
<dbReference type="EMBL" id="BARW01015637">
    <property type="protein sequence ID" value="GAI97112.1"/>
    <property type="molecule type" value="Genomic_DNA"/>
</dbReference>
<gene>
    <name evidence="3" type="ORF">S12H4_27396</name>
</gene>
<dbReference type="Gene3D" id="2.180.10.10">
    <property type="entry name" value="RHS repeat-associated core"/>
    <property type="match status" value="1"/>
</dbReference>
<dbReference type="AlphaFoldDB" id="X1SVM8"/>
<evidence type="ECO:0000256" key="1">
    <source>
        <dbReference type="ARBA" id="ARBA00022737"/>
    </source>
</evidence>
<feature type="non-terminal residue" evidence="3">
    <location>
        <position position="288"/>
    </location>
</feature>
<organism evidence="3">
    <name type="scientific">marine sediment metagenome</name>
    <dbReference type="NCBI Taxonomy" id="412755"/>
    <lineage>
        <taxon>unclassified sequences</taxon>
        <taxon>metagenomes</taxon>
        <taxon>ecological metagenomes</taxon>
    </lineage>
</organism>
<keyword evidence="1" id="KW-0677">Repeat</keyword>
<accession>X1SVM8</accession>
<dbReference type="InterPro" id="IPR056823">
    <property type="entry name" value="TEN-like_YD-shell"/>
</dbReference>